<name>A0A1I0DAM0_9FIRM</name>
<feature type="transmembrane region" description="Helical" evidence="1">
    <location>
        <begin position="6"/>
        <end position="23"/>
    </location>
</feature>
<feature type="transmembrane region" description="Helical" evidence="1">
    <location>
        <begin position="60"/>
        <end position="80"/>
    </location>
</feature>
<accession>A0A1I0DAM0</accession>
<proteinExistence type="predicted"/>
<organism evidence="2 3">
    <name type="scientific">[Clostridium] polysaccharolyticum</name>
    <dbReference type="NCBI Taxonomy" id="29364"/>
    <lineage>
        <taxon>Bacteria</taxon>
        <taxon>Bacillati</taxon>
        <taxon>Bacillota</taxon>
        <taxon>Clostridia</taxon>
        <taxon>Lachnospirales</taxon>
        <taxon>Lachnospiraceae</taxon>
    </lineage>
</organism>
<dbReference type="Proteomes" id="UP000199800">
    <property type="component" value="Unassembled WGS sequence"/>
</dbReference>
<keyword evidence="1" id="KW-0472">Membrane</keyword>
<dbReference type="Pfam" id="PF07441">
    <property type="entry name" value="BofA"/>
    <property type="match status" value="1"/>
</dbReference>
<feature type="transmembrane region" description="Helical" evidence="1">
    <location>
        <begin position="35"/>
        <end position="54"/>
    </location>
</feature>
<dbReference type="RefSeq" id="WP_092478043.1">
    <property type="nucleotide sequence ID" value="NZ_FOHN01000013.1"/>
</dbReference>
<sequence length="89" mass="9642">MNYYIFLIPILSAVILIISLLAKKMEWFLNFATRLCIGGVVLYLTSIVCSQALLPCHVGINTTTLATVGLLGVPGFLLIVSIETLSSIK</sequence>
<dbReference type="InterPro" id="IPR010001">
    <property type="entry name" value="BofA"/>
</dbReference>
<gene>
    <name evidence="2" type="ORF">SAMN04487772_11362</name>
</gene>
<keyword evidence="3" id="KW-1185">Reference proteome</keyword>
<evidence type="ECO:0000313" key="3">
    <source>
        <dbReference type="Proteomes" id="UP000199800"/>
    </source>
</evidence>
<dbReference type="EMBL" id="FOHN01000013">
    <property type="protein sequence ID" value="SET28728.1"/>
    <property type="molecule type" value="Genomic_DNA"/>
</dbReference>
<reference evidence="2 3" key="1">
    <citation type="submission" date="2016-10" db="EMBL/GenBank/DDBJ databases">
        <authorList>
            <person name="de Groot N.N."/>
        </authorList>
    </citation>
    <scope>NUCLEOTIDE SEQUENCE [LARGE SCALE GENOMIC DNA]</scope>
    <source>
        <strain evidence="2 3">DSM 1801</strain>
    </source>
</reference>
<dbReference type="AlphaFoldDB" id="A0A1I0DAM0"/>
<protein>
    <submittedName>
        <fullName evidence="2">Pro-sigmaK processing inhibitor BofA</fullName>
    </submittedName>
</protein>
<keyword evidence="1" id="KW-1133">Transmembrane helix</keyword>
<keyword evidence="1" id="KW-0812">Transmembrane</keyword>
<evidence type="ECO:0000313" key="2">
    <source>
        <dbReference type="EMBL" id="SET28728.1"/>
    </source>
</evidence>
<evidence type="ECO:0000256" key="1">
    <source>
        <dbReference type="SAM" id="Phobius"/>
    </source>
</evidence>